<dbReference type="Proteomes" id="UP000585050">
    <property type="component" value="Unassembled WGS sequence"/>
</dbReference>
<proteinExistence type="predicted"/>
<evidence type="ECO:0000256" key="1">
    <source>
        <dbReference type="SAM" id="Phobius"/>
    </source>
</evidence>
<organism evidence="2 3">
    <name type="scientific">Flammeovirga agarivorans</name>
    <dbReference type="NCBI Taxonomy" id="2726742"/>
    <lineage>
        <taxon>Bacteria</taxon>
        <taxon>Pseudomonadati</taxon>
        <taxon>Bacteroidota</taxon>
        <taxon>Cytophagia</taxon>
        <taxon>Cytophagales</taxon>
        <taxon>Flammeovirgaceae</taxon>
        <taxon>Flammeovirga</taxon>
    </lineage>
</organism>
<feature type="transmembrane region" description="Helical" evidence="1">
    <location>
        <begin position="66"/>
        <end position="88"/>
    </location>
</feature>
<keyword evidence="1" id="KW-1133">Transmembrane helix</keyword>
<feature type="transmembrane region" description="Helical" evidence="1">
    <location>
        <begin position="41"/>
        <end position="60"/>
    </location>
</feature>
<evidence type="ECO:0000313" key="2">
    <source>
        <dbReference type="EMBL" id="NLR93600.1"/>
    </source>
</evidence>
<dbReference type="AlphaFoldDB" id="A0A7X8SNQ8"/>
<accession>A0A7X8SNQ8</accession>
<dbReference type="EMBL" id="JABAIL010000007">
    <property type="protein sequence ID" value="NLR93600.1"/>
    <property type="molecule type" value="Genomic_DNA"/>
</dbReference>
<keyword evidence="1" id="KW-0812">Transmembrane</keyword>
<reference evidence="2 3" key="1">
    <citation type="submission" date="2020-04" db="EMBL/GenBank/DDBJ databases">
        <title>Flammeovirga sp. SR4, a novel species isolated from seawater.</title>
        <authorList>
            <person name="Wang X."/>
        </authorList>
    </citation>
    <scope>NUCLEOTIDE SEQUENCE [LARGE SCALE GENOMIC DNA]</scope>
    <source>
        <strain evidence="2 3">SR4</strain>
    </source>
</reference>
<feature type="transmembrane region" description="Helical" evidence="1">
    <location>
        <begin position="12"/>
        <end position="32"/>
    </location>
</feature>
<sequence>MAVIMKDFKDYFLNFIIGVFPFLALAYHLFFVHKAYRMEGLWVAIVSFFTPVISDIFWFITTLTHYGYHVYHTLGILGIGFGVLWYFWGKKNQHLTT</sequence>
<name>A0A7X8SNQ8_9BACT</name>
<protein>
    <submittedName>
        <fullName evidence="2">Uncharacterized protein</fullName>
    </submittedName>
</protein>
<evidence type="ECO:0000313" key="3">
    <source>
        <dbReference type="Proteomes" id="UP000585050"/>
    </source>
</evidence>
<keyword evidence="1" id="KW-0472">Membrane</keyword>
<gene>
    <name evidence="2" type="ORF">HGP29_20545</name>
</gene>
<dbReference type="RefSeq" id="WP_168884315.1">
    <property type="nucleotide sequence ID" value="NZ_JABAIL010000007.1"/>
</dbReference>
<comment type="caution">
    <text evidence="2">The sequence shown here is derived from an EMBL/GenBank/DDBJ whole genome shotgun (WGS) entry which is preliminary data.</text>
</comment>
<keyword evidence="3" id="KW-1185">Reference proteome</keyword>